<proteinExistence type="inferred from homology"/>
<gene>
    <name evidence="7" type="ORF">ACFSAG_04150</name>
</gene>
<evidence type="ECO:0000256" key="5">
    <source>
        <dbReference type="SAM" id="SignalP"/>
    </source>
</evidence>
<evidence type="ECO:0000256" key="4">
    <source>
        <dbReference type="ARBA" id="ARBA00023288"/>
    </source>
</evidence>
<evidence type="ECO:0000256" key="3">
    <source>
        <dbReference type="ARBA" id="ARBA00015281"/>
    </source>
</evidence>
<evidence type="ECO:0000313" key="7">
    <source>
        <dbReference type="EMBL" id="MFD1766033.1"/>
    </source>
</evidence>
<protein>
    <recommendedName>
        <fullName evidence="3">17 kDa surface antigen</fullName>
    </recommendedName>
</protein>
<dbReference type="InterPro" id="IPR008816">
    <property type="entry name" value="Gly_zipper_2TM_dom"/>
</dbReference>
<evidence type="ECO:0000256" key="2">
    <source>
        <dbReference type="ARBA" id="ARBA00008681"/>
    </source>
</evidence>
<sequence>MKKLIATTAAFALALPGVALADPPRHAPAHGYYKKKHRDAQPIYRDTRVWRGDDGRYYCRRSDGTTGLIIGAAGGALIGRAIDTRGDRALGTILGAAGGAILGREIDRNRYRCR</sequence>
<evidence type="ECO:0000256" key="1">
    <source>
        <dbReference type="ARBA" id="ARBA00004459"/>
    </source>
</evidence>
<feature type="domain" description="Glycine zipper 2TM" evidence="6">
    <location>
        <begin position="67"/>
        <end position="106"/>
    </location>
</feature>
<dbReference type="RefSeq" id="WP_374612265.1">
    <property type="nucleotide sequence ID" value="NZ_JBHUEL010000003.1"/>
</dbReference>
<feature type="signal peptide" evidence="5">
    <location>
        <begin position="1"/>
        <end position="21"/>
    </location>
</feature>
<evidence type="ECO:0000259" key="6">
    <source>
        <dbReference type="Pfam" id="PF05433"/>
    </source>
</evidence>
<keyword evidence="8" id="KW-1185">Reference proteome</keyword>
<keyword evidence="5" id="KW-0732">Signal</keyword>
<keyword evidence="4" id="KW-0449">Lipoprotein</keyword>
<dbReference type="EMBL" id="JBHUEL010000003">
    <property type="protein sequence ID" value="MFD1766033.1"/>
    <property type="molecule type" value="Genomic_DNA"/>
</dbReference>
<comment type="subcellular location">
    <subcellularLocation>
        <location evidence="1">Cell outer membrane</location>
        <topology evidence="1">Lipid-anchor</topology>
    </subcellularLocation>
</comment>
<comment type="caution">
    <text evidence="7">The sequence shown here is derived from an EMBL/GenBank/DDBJ whole genome shotgun (WGS) entry which is preliminary data.</text>
</comment>
<name>A0ABW4MCA2_9SPHN</name>
<accession>A0ABW4MCA2</accession>
<dbReference type="Proteomes" id="UP001597215">
    <property type="component" value="Unassembled WGS sequence"/>
</dbReference>
<dbReference type="Pfam" id="PF05433">
    <property type="entry name" value="Rick_17kDa_Anti"/>
    <property type="match status" value="1"/>
</dbReference>
<organism evidence="7 8">
    <name type="scientific">Sphingorhabdus buctiana</name>
    <dbReference type="NCBI Taxonomy" id="1508805"/>
    <lineage>
        <taxon>Bacteria</taxon>
        <taxon>Pseudomonadati</taxon>
        <taxon>Pseudomonadota</taxon>
        <taxon>Alphaproteobacteria</taxon>
        <taxon>Sphingomonadales</taxon>
        <taxon>Sphingomonadaceae</taxon>
        <taxon>Sphingorhabdus</taxon>
    </lineage>
</organism>
<comment type="similarity">
    <text evidence="2">Belongs to the rickettsiale 17 kDa surface antigen family.</text>
</comment>
<evidence type="ECO:0000313" key="8">
    <source>
        <dbReference type="Proteomes" id="UP001597215"/>
    </source>
</evidence>
<feature type="chain" id="PRO_5047423110" description="17 kDa surface antigen" evidence="5">
    <location>
        <begin position="22"/>
        <end position="114"/>
    </location>
</feature>
<reference evidence="8" key="1">
    <citation type="journal article" date="2019" name="Int. J. Syst. Evol. Microbiol.">
        <title>The Global Catalogue of Microorganisms (GCM) 10K type strain sequencing project: providing services to taxonomists for standard genome sequencing and annotation.</title>
        <authorList>
            <consortium name="The Broad Institute Genomics Platform"/>
            <consortium name="The Broad Institute Genome Sequencing Center for Infectious Disease"/>
            <person name="Wu L."/>
            <person name="Ma J."/>
        </authorList>
    </citation>
    <scope>NUCLEOTIDE SEQUENCE [LARGE SCALE GENOMIC DNA]</scope>
    <source>
        <strain evidence="8">CGMCC 1.12449</strain>
    </source>
</reference>